<protein>
    <submittedName>
        <fullName evidence="15">Cytochrome P450</fullName>
    </submittedName>
</protein>
<dbReference type="SUPFAM" id="SSF48264">
    <property type="entry name" value="Cytochrome P450"/>
    <property type="match status" value="1"/>
</dbReference>
<keyword evidence="12 14" id="KW-0472">Membrane</keyword>
<dbReference type="GO" id="GO:0016705">
    <property type="term" value="F:oxidoreductase activity, acting on paired donors, with incorporation or reduction of molecular oxygen"/>
    <property type="evidence" value="ECO:0007669"/>
    <property type="project" value="InterPro"/>
</dbReference>
<comment type="subcellular location">
    <subcellularLocation>
        <location evidence="2">Membrane</location>
    </subcellularLocation>
</comment>
<evidence type="ECO:0000313" key="16">
    <source>
        <dbReference type="Proteomes" id="UP001221142"/>
    </source>
</evidence>
<evidence type="ECO:0000256" key="9">
    <source>
        <dbReference type="ARBA" id="ARBA00023002"/>
    </source>
</evidence>
<comment type="similarity">
    <text evidence="4">Belongs to the cytochrome P450 family.</text>
</comment>
<keyword evidence="9" id="KW-0560">Oxidoreductase</keyword>
<evidence type="ECO:0000256" key="13">
    <source>
        <dbReference type="PIRSR" id="PIRSR602403-1"/>
    </source>
</evidence>
<dbReference type="GO" id="GO:0005506">
    <property type="term" value="F:iron ion binding"/>
    <property type="evidence" value="ECO:0007669"/>
    <property type="project" value="InterPro"/>
</dbReference>
<sequence length="552" mass="62036">MAPTLLPLYLLLTFVTAYILYRVLKRVYRIYNSSLRLIPGPPSLGFFYGSVSQVLEADAYRLFDRWTSQWGPTFKYSSMFNANKLYTADVGALAHILSSDIYVKSNIMTQFSPAFSVHMNRGLLFVEGTRHRQLRKIMASAFSYSQIREFTHVFLSKSLELRDLWSRELSQSKRGDNKLEIDAFVWMNRLALDTIGLAAFDYDFDSLHTIAAAAARPNELLKAVRDLFTFDFFTVMFIVQLFFPLTRLIPTAHSRTTAKAVATIRRIGNDMITQKKSIMLAQTSWAVSKQQLEGADLLSLLVKSTLATDIPAEERMTDEEILSQIPSVLVAGHETSAATVTWTLFSLATNPEVQAKLRSELQAVDSEKLTMSTLLELPYLDAVLRESLRLNAPVGFTQRTATKTDYIPLQTSYVDLKGTLQNTVRVGKGDKVKIPIRAVNRSKDLWGFDAEEFKPERWLDNSIPQAVKAIPAVWGNTMSFLAGPHACIGYRVALVQMKAMLFTLVRDFVFELAISPEDVGRRENIVGRPYVASDPGAGFQLPMLISSRSADS</sequence>
<organism evidence="15 16">
    <name type="scientific">Roridomyces roridus</name>
    <dbReference type="NCBI Taxonomy" id="1738132"/>
    <lineage>
        <taxon>Eukaryota</taxon>
        <taxon>Fungi</taxon>
        <taxon>Dikarya</taxon>
        <taxon>Basidiomycota</taxon>
        <taxon>Agaricomycotina</taxon>
        <taxon>Agaricomycetes</taxon>
        <taxon>Agaricomycetidae</taxon>
        <taxon>Agaricales</taxon>
        <taxon>Marasmiineae</taxon>
        <taxon>Mycenaceae</taxon>
        <taxon>Roridomyces</taxon>
    </lineage>
</organism>
<evidence type="ECO:0000256" key="12">
    <source>
        <dbReference type="ARBA" id="ARBA00023136"/>
    </source>
</evidence>
<name>A0AAD7C7S4_9AGAR</name>
<dbReference type="PANTHER" id="PTHR24305">
    <property type="entry name" value="CYTOCHROME P450"/>
    <property type="match status" value="1"/>
</dbReference>
<feature type="transmembrane region" description="Helical" evidence="14">
    <location>
        <begin position="6"/>
        <end position="24"/>
    </location>
</feature>
<accession>A0AAD7C7S4</accession>
<evidence type="ECO:0000256" key="8">
    <source>
        <dbReference type="ARBA" id="ARBA00022989"/>
    </source>
</evidence>
<comment type="caution">
    <text evidence="15">The sequence shown here is derived from an EMBL/GenBank/DDBJ whole genome shotgun (WGS) entry which is preliminary data.</text>
</comment>
<dbReference type="GO" id="GO:0020037">
    <property type="term" value="F:heme binding"/>
    <property type="evidence" value="ECO:0007669"/>
    <property type="project" value="InterPro"/>
</dbReference>
<dbReference type="Pfam" id="PF00067">
    <property type="entry name" value="p450"/>
    <property type="match status" value="1"/>
</dbReference>
<dbReference type="AlphaFoldDB" id="A0AAD7C7S4"/>
<reference evidence="15" key="1">
    <citation type="submission" date="2023-03" db="EMBL/GenBank/DDBJ databases">
        <title>Massive genome expansion in bonnet fungi (Mycena s.s.) driven by repeated elements and novel gene families across ecological guilds.</title>
        <authorList>
            <consortium name="Lawrence Berkeley National Laboratory"/>
            <person name="Harder C.B."/>
            <person name="Miyauchi S."/>
            <person name="Viragh M."/>
            <person name="Kuo A."/>
            <person name="Thoen E."/>
            <person name="Andreopoulos B."/>
            <person name="Lu D."/>
            <person name="Skrede I."/>
            <person name="Drula E."/>
            <person name="Henrissat B."/>
            <person name="Morin E."/>
            <person name="Kohler A."/>
            <person name="Barry K."/>
            <person name="LaButti K."/>
            <person name="Morin E."/>
            <person name="Salamov A."/>
            <person name="Lipzen A."/>
            <person name="Mereny Z."/>
            <person name="Hegedus B."/>
            <person name="Baldrian P."/>
            <person name="Stursova M."/>
            <person name="Weitz H."/>
            <person name="Taylor A."/>
            <person name="Grigoriev I.V."/>
            <person name="Nagy L.G."/>
            <person name="Martin F."/>
            <person name="Kauserud H."/>
        </authorList>
    </citation>
    <scope>NUCLEOTIDE SEQUENCE</scope>
    <source>
        <strain evidence="15">9284</strain>
    </source>
</reference>
<gene>
    <name evidence="15" type="ORF">FB45DRAFT_825818</name>
</gene>
<keyword evidence="5 13" id="KW-0349">Heme</keyword>
<evidence type="ECO:0000256" key="1">
    <source>
        <dbReference type="ARBA" id="ARBA00001971"/>
    </source>
</evidence>
<keyword evidence="10 13" id="KW-0408">Iron</keyword>
<keyword evidence="16" id="KW-1185">Reference proteome</keyword>
<dbReference type="PRINTS" id="PR00465">
    <property type="entry name" value="EP450IV"/>
</dbReference>
<feature type="binding site" description="axial binding residue" evidence="13">
    <location>
        <position position="487"/>
    </location>
    <ligand>
        <name>heme</name>
        <dbReference type="ChEBI" id="CHEBI:30413"/>
    </ligand>
    <ligandPart>
        <name>Fe</name>
        <dbReference type="ChEBI" id="CHEBI:18248"/>
    </ligandPart>
</feature>
<dbReference type="Proteomes" id="UP001221142">
    <property type="component" value="Unassembled WGS sequence"/>
</dbReference>
<keyword evidence="6 14" id="KW-0812">Transmembrane</keyword>
<keyword evidence="8 14" id="KW-1133">Transmembrane helix</keyword>
<evidence type="ECO:0000256" key="5">
    <source>
        <dbReference type="ARBA" id="ARBA00022617"/>
    </source>
</evidence>
<evidence type="ECO:0000256" key="11">
    <source>
        <dbReference type="ARBA" id="ARBA00023033"/>
    </source>
</evidence>
<evidence type="ECO:0000313" key="15">
    <source>
        <dbReference type="EMBL" id="KAJ7641534.1"/>
    </source>
</evidence>
<keyword evidence="11" id="KW-0503">Monooxygenase</keyword>
<dbReference type="PANTHER" id="PTHR24305:SF166">
    <property type="entry name" value="CYTOCHROME P450 12A4, MITOCHONDRIAL-RELATED"/>
    <property type="match status" value="1"/>
</dbReference>
<dbReference type="InterPro" id="IPR036396">
    <property type="entry name" value="Cyt_P450_sf"/>
</dbReference>
<evidence type="ECO:0000256" key="6">
    <source>
        <dbReference type="ARBA" id="ARBA00022692"/>
    </source>
</evidence>
<evidence type="ECO:0000256" key="10">
    <source>
        <dbReference type="ARBA" id="ARBA00023004"/>
    </source>
</evidence>
<dbReference type="InterPro" id="IPR001128">
    <property type="entry name" value="Cyt_P450"/>
</dbReference>
<evidence type="ECO:0000256" key="2">
    <source>
        <dbReference type="ARBA" id="ARBA00004370"/>
    </source>
</evidence>
<evidence type="ECO:0000256" key="7">
    <source>
        <dbReference type="ARBA" id="ARBA00022723"/>
    </source>
</evidence>
<evidence type="ECO:0000256" key="14">
    <source>
        <dbReference type="SAM" id="Phobius"/>
    </source>
</evidence>
<dbReference type="InterPro" id="IPR050121">
    <property type="entry name" value="Cytochrome_P450_monoxygenase"/>
</dbReference>
<dbReference type="Gene3D" id="1.10.630.10">
    <property type="entry name" value="Cytochrome P450"/>
    <property type="match status" value="1"/>
</dbReference>
<keyword evidence="7 13" id="KW-0479">Metal-binding</keyword>
<evidence type="ECO:0000256" key="3">
    <source>
        <dbReference type="ARBA" id="ARBA00004721"/>
    </source>
</evidence>
<dbReference type="InterPro" id="IPR002403">
    <property type="entry name" value="Cyt_P450_E_grp-IV"/>
</dbReference>
<dbReference type="PRINTS" id="PR00385">
    <property type="entry name" value="P450"/>
</dbReference>
<dbReference type="GO" id="GO:0004497">
    <property type="term" value="F:monooxygenase activity"/>
    <property type="evidence" value="ECO:0007669"/>
    <property type="project" value="UniProtKB-KW"/>
</dbReference>
<proteinExistence type="inferred from homology"/>
<dbReference type="GO" id="GO:0016020">
    <property type="term" value="C:membrane"/>
    <property type="evidence" value="ECO:0007669"/>
    <property type="project" value="UniProtKB-SubCell"/>
</dbReference>
<dbReference type="EMBL" id="JARKIF010000004">
    <property type="protein sequence ID" value="KAJ7641534.1"/>
    <property type="molecule type" value="Genomic_DNA"/>
</dbReference>
<comment type="pathway">
    <text evidence="3">Secondary metabolite biosynthesis; terpenoid biosynthesis.</text>
</comment>
<comment type="cofactor">
    <cofactor evidence="1 13">
        <name>heme</name>
        <dbReference type="ChEBI" id="CHEBI:30413"/>
    </cofactor>
</comment>
<feature type="transmembrane region" description="Helical" evidence="14">
    <location>
        <begin position="227"/>
        <end position="245"/>
    </location>
</feature>
<evidence type="ECO:0000256" key="4">
    <source>
        <dbReference type="ARBA" id="ARBA00010617"/>
    </source>
</evidence>